<dbReference type="Proteomes" id="UP000185608">
    <property type="component" value="Chromosome"/>
</dbReference>
<dbReference type="InterPro" id="IPR055809">
    <property type="entry name" value="DUF7385"/>
</dbReference>
<gene>
    <name evidence="1" type="ORF">HTSR_0297</name>
</gene>
<dbReference type="GeneID" id="29828310"/>
<evidence type="ECO:0008006" key="3">
    <source>
        <dbReference type="Google" id="ProtNLM"/>
    </source>
</evidence>
<proteinExistence type="predicted"/>
<dbReference type="Pfam" id="PF24110">
    <property type="entry name" value="DUF7385"/>
    <property type="match status" value="1"/>
</dbReference>
<name>A0A1D8S2A7_9EURY</name>
<dbReference type="STRING" id="1873524.HSR6_0283"/>
<evidence type="ECO:0000313" key="2">
    <source>
        <dbReference type="Proteomes" id="UP000185608"/>
    </source>
</evidence>
<dbReference type="KEGG" id="halh:HTSR_0297"/>
<dbReference type="RefSeq" id="WP_070364263.1">
    <property type="nucleotide sequence ID" value="NZ_CP016070.1"/>
</dbReference>
<protein>
    <recommendedName>
        <fullName evidence="3">Flagella cluster protein</fullName>
    </recommendedName>
</protein>
<accession>A0A1D8S2A7</accession>
<organism evidence="1 2">
    <name type="scientific">Halodesulfurarchaeum formicicum</name>
    <dbReference type="NCBI Taxonomy" id="1873524"/>
    <lineage>
        <taxon>Archaea</taxon>
        <taxon>Methanobacteriati</taxon>
        <taxon>Methanobacteriota</taxon>
        <taxon>Stenosarchaea group</taxon>
        <taxon>Halobacteria</taxon>
        <taxon>Halobacteriales</taxon>
        <taxon>Halobacteriaceae</taxon>
        <taxon>Halodesulfurarchaeum</taxon>
    </lineage>
</organism>
<reference evidence="1 2" key="1">
    <citation type="submission" date="2016-06" db="EMBL/GenBank/DDBJ databases">
        <title>Discovery of anaerobic lithoheterotrophic haloarchaeon capable of sulfur respiration by hydrogen and formate.</title>
        <authorList>
            <person name="Sorokin D.Y."/>
            <person name="Kublanov I.V."/>
            <person name="Roman P."/>
            <person name="Sinninghe Damste J.S."/>
            <person name="Golyshin P.N."/>
            <person name="Rojo D."/>
            <person name="Ciordia S."/>
            <person name="Mena Md.C."/>
            <person name="Ferrer M."/>
            <person name="Smedile F."/>
            <person name="Messina E."/>
            <person name="La Cono V."/>
            <person name="Yakimov M.M."/>
        </authorList>
    </citation>
    <scope>NUCLEOTIDE SEQUENCE [LARGE SCALE GENOMIC DNA]</scope>
    <source>
        <strain evidence="1 2">HTSR1</strain>
    </source>
</reference>
<dbReference type="AlphaFoldDB" id="A0A1D8S2A7"/>
<sequence>METLDLTDGFSIHDYRHGLKLLRQDGERTLLENRAEYACPACGDPFERLLVTENAVHSFQTPPSGPICLARTGEKLLVLTH</sequence>
<dbReference type="EMBL" id="CP016070">
    <property type="protein sequence ID" value="AOW79498.1"/>
    <property type="molecule type" value="Genomic_DNA"/>
</dbReference>
<evidence type="ECO:0000313" key="1">
    <source>
        <dbReference type="EMBL" id="AOW79498.1"/>
    </source>
</evidence>